<dbReference type="STRING" id="34002.SAMN04489859_100534"/>
<evidence type="ECO:0000313" key="8">
    <source>
        <dbReference type="Proteomes" id="UP000199054"/>
    </source>
</evidence>
<dbReference type="AlphaFoldDB" id="A0A1H8FX38"/>
<keyword evidence="2" id="KW-1003">Cell membrane</keyword>
<comment type="subcellular location">
    <subcellularLocation>
        <location evidence="1">Cell membrane</location>
        <topology evidence="1">Multi-pass membrane protein</topology>
    </subcellularLocation>
</comment>
<organism evidence="7 8">
    <name type="scientific">Paracoccus alcaliphilus</name>
    <dbReference type="NCBI Taxonomy" id="34002"/>
    <lineage>
        <taxon>Bacteria</taxon>
        <taxon>Pseudomonadati</taxon>
        <taxon>Pseudomonadota</taxon>
        <taxon>Alphaproteobacteria</taxon>
        <taxon>Rhodobacterales</taxon>
        <taxon>Paracoccaceae</taxon>
        <taxon>Paracoccus</taxon>
    </lineage>
</organism>
<gene>
    <name evidence="7" type="ORF">SAMN04489859_100534</name>
</gene>
<dbReference type="Pfam" id="PF03626">
    <property type="entry name" value="COX4_pro"/>
    <property type="match status" value="1"/>
</dbReference>
<keyword evidence="4 6" id="KW-1133">Transmembrane helix</keyword>
<keyword evidence="8" id="KW-1185">Reference proteome</keyword>
<proteinExistence type="predicted"/>
<evidence type="ECO:0000256" key="1">
    <source>
        <dbReference type="ARBA" id="ARBA00004651"/>
    </source>
</evidence>
<feature type="transmembrane region" description="Helical" evidence="6">
    <location>
        <begin position="6"/>
        <end position="24"/>
    </location>
</feature>
<evidence type="ECO:0000256" key="2">
    <source>
        <dbReference type="ARBA" id="ARBA00022475"/>
    </source>
</evidence>
<name>A0A1H8FX38_9RHOB</name>
<evidence type="ECO:0000256" key="6">
    <source>
        <dbReference type="SAM" id="Phobius"/>
    </source>
</evidence>
<reference evidence="7 8" key="1">
    <citation type="submission" date="2016-10" db="EMBL/GenBank/DDBJ databases">
        <authorList>
            <person name="de Groot N.N."/>
        </authorList>
    </citation>
    <scope>NUCLEOTIDE SEQUENCE [LARGE SCALE GENOMIC DNA]</scope>
    <source>
        <strain evidence="7 8">DSM 8512</strain>
    </source>
</reference>
<keyword evidence="5 6" id="KW-0472">Membrane</keyword>
<feature type="transmembrane region" description="Helical" evidence="6">
    <location>
        <begin position="57"/>
        <end position="80"/>
    </location>
</feature>
<dbReference type="GO" id="GO:0005886">
    <property type="term" value="C:plasma membrane"/>
    <property type="evidence" value="ECO:0007669"/>
    <property type="project" value="UniProtKB-SubCell"/>
</dbReference>
<dbReference type="EMBL" id="FODE01000005">
    <property type="protein sequence ID" value="SEN35797.1"/>
    <property type="molecule type" value="Genomic_DNA"/>
</dbReference>
<accession>A0A1H8FX38</accession>
<evidence type="ECO:0000313" key="7">
    <source>
        <dbReference type="EMBL" id="SEN35797.1"/>
    </source>
</evidence>
<sequence length="81" mass="8674">MDDLTKNWLILIALTLGTVTLAAFDGRLAVAGLLLLAWAKARAILGGFLHLDAAPGWLPAITVPLGFWLVLLWGVDAVLLR</sequence>
<keyword evidence="3 6" id="KW-0812">Transmembrane</keyword>
<evidence type="ECO:0000256" key="5">
    <source>
        <dbReference type="ARBA" id="ARBA00023136"/>
    </source>
</evidence>
<protein>
    <submittedName>
        <fullName evidence="7">Cytochrome C oxidase subunit IV</fullName>
    </submittedName>
</protein>
<evidence type="ECO:0000256" key="3">
    <source>
        <dbReference type="ARBA" id="ARBA00022692"/>
    </source>
</evidence>
<dbReference type="RefSeq" id="WP_090610807.1">
    <property type="nucleotide sequence ID" value="NZ_CP067125.1"/>
</dbReference>
<dbReference type="Proteomes" id="UP000199054">
    <property type="component" value="Unassembled WGS sequence"/>
</dbReference>
<evidence type="ECO:0000256" key="4">
    <source>
        <dbReference type="ARBA" id="ARBA00022989"/>
    </source>
</evidence>
<dbReference type="OrthoDB" id="7779165at2"/>
<dbReference type="InterPro" id="IPR005171">
    <property type="entry name" value="Cyt_c_oxidase_su4_prok"/>
</dbReference>